<accession>A0A085V5W2</accession>
<evidence type="ECO:0000313" key="2">
    <source>
        <dbReference type="Proteomes" id="UP000028643"/>
    </source>
</evidence>
<dbReference type="EMBL" id="JPQT01000108">
    <property type="protein sequence ID" value="KFE50825.1"/>
    <property type="molecule type" value="Genomic_DNA"/>
</dbReference>
<dbReference type="PATRIC" id="fig|317.174.peg.3163"/>
<dbReference type="AlphaFoldDB" id="A0A085V5W2"/>
<evidence type="ECO:0000313" key="1">
    <source>
        <dbReference type="EMBL" id="KFE50825.1"/>
    </source>
</evidence>
<protein>
    <recommendedName>
        <fullName evidence="3">DUF2188 domain-containing protein</fullName>
    </recommendedName>
</protein>
<dbReference type="Proteomes" id="UP000028643">
    <property type="component" value="Unassembled WGS sequence"/>
</dbReference>
<reference evidence="1 2" key="1">
    <citation type="submission" date="2014-07" db="EMBL/GenBank/DDBJ databases">
        <title>Draft Genome Sequences of Environmental Pseudomonas syringae strains.</title>
        <authorList>
            <person name="Baltrus D.A."/>
            <person name="Berge O."/>
            <person name="Morris C."/>
        </authorList>
    </citation>
    <scope>NUCLEOTIDE SEQUENCE [LARGE SCALE GENOMIC DNA]</scope>
    <source>
        <strain evidence="1 2">CEB003</strain>
    </source>
</reference>
<proteinExistence type="predicted"/>
<gene>
    <name evidence="1" type="ORF">IV02_15480</name>
</gene>
<evidence type="ECO:0008006" key="3">
    <source>
        <dbReference type="Google" id="ProtNLM"/>
    </source>
</evidence>
<name>A0A085V5W2_PSESX</name>
<comment type="caution">
    <text evidence="1">The sequence shown here is derived from an EMBL/GenBank/DDBJ whole genome shotgun (WGS) entry which is preliminary data.</text>
</comment>
<dbReference type="RefSeq" id="WP_020293892.1">
    <property type="nucleotide sequence ID" value="NZ_JPQT01000108.1"/>
</dbReference>
<sequence>MSDVKSVNGYLIKKLEDSQWWVTAADGESIAGPFATESAAIEVAAVLQDQPKAARRRSSTKP</sequence>
<organism evidence="1 2">
    <name type="scientific">Pseudomonas syringae</name>
    <dbReference type="NCBI Taxonomy" id="317"/>
    <lineage>
        <taxon>Bacteria</taxon>
        <taxon>Pseudomonadati</taxon>
        <taxon>Pseudomonadota</taxon>
        <taxon>Gammaproteobacteria</taxon>
        <taxon>Pseudomonadales</taxon>
        <taxon>Pseudomonadaceae</taxon>
        <taxon>Pseudomonas</taxon>
    </lineage>
</organism>